<evidence type="ECO:0000313" key="1">
    <source>
        <dbReference type="EMBL" id="OWV00502.1"/>
    </source>
</evidence>
<evidence type="ECO:0000313" key="2">
    <source>
        <dbReference type="Proteomes" id="UP000197174"/>
    </source>
</evidence>
<organism evidence="1 2">
    <name type="scientific">Micromonospora wenchangensis</name>
    <dbReference type="NCBI Taxonomy" id="1185415"/>
    <lineage>
        <taxon>Bacteria</taxon>
        <taxon>Bacillati</taxon>
        <taxon>Actinomycetota</taxon>
        <taxon>Actinomycetes</taxon>
        <taxon>Micromonosporales</taxon>
        <taxon>Micromonosporaceae</taxon>
        <taxon>Micromonospora</taxon>
    </lineage>
</organism>
<name>A0A246RGG0_9ACTN</name>
<proteinExistence type="predicted"/>
<protein>
    <submittedName>
        <fullName evidence="1">Uncharacterized protein</fullName>
    </submittedName>
</protein>
<dbReference type="AlphaFoldDB" id="A0A246RGG0"/>
<dbReference type="Proteomes" id="UP000197174">
    <property type="component" value="Unassembled WGS sequence"/>
</dbReference>
<keyword evidence="2" id="KW-1185">Reference proteome</keyword>
<sequence length="83" mass="9529">MPKPGDVLEIGKAASIQFAGDRGFRFRVIKVCPKPTYWGWVWLTGYVLDSKGQAKDRREIFVQREGLRRQMTRARNGTSTVRS</sequence>
<comment type="caution">
    <text evidence="1">The sequence shown here is derived from an EMBL/GenBank/DDBJ whole genome shotgun (WGS) entry which is preliminary data.</text>
</comment>
<reference evidence="1 2" key="1">
    <citation type="submission" date="2017-03" db="EMBL/GenBank/DDBJ databases">
        <title>Whole genome sequence of Micromonospora wenchangensis, isolated from mangrove soil.</title>
        <authorList>
            <person name="Yang H."/>
        </authorList>
    </citation>
    <scope>NUCLEOTIDE SEQUENCE [LARGE SCALE GENOMIC DNA]</scope>
    <source>
        <strain evidence="1 2">CCTCC AA 2012002</strain>
    </source>
</reference>
<dbReference type="OrthoDB" id="3394592at2"/>
<gene>
    <name evidence="1" type="ORF">B5D80_27930</name>
</gene>
<dbReference type="EMBL" id="MZMV01000069">
    <property type="protein sequence ID" value="OWV00502.1"/>
    <property type="molecule type" value="Genomic_DNA"/>
</dbReference>
<accession>A0A246RGG0</accession>